<dbReference type="SUPFAM" id="SSF52540">
    <property type="entry name" value="P-loop containing nucleoside triphosphate hydrolases"/>
    <property type="match status" value="1"/>
</dbReference>
<proteinExistence type="predicted"/>
<gene>
    <name evidence="2" type="ORF">GCM10009720_26820</name>
</gene>
<comment type="caution">
    <text evidence="2">The sequence shown here is derived from an EMBL/GenBank/DDBJ whole genome shotgun (WGS) entry which is preliminary data.</text>
</comment>
<dbReference type="Pfam" id="PF01695">
    <property type="entry name" value="IstB_IS21"/>
    <property type="match status" value="1"/>
</dbReference>
<dbReference type="InterPro" id="IPR027417">
    <property type="entry name" value="P-loop_NTPase"/>
</dbReference>
<organism evidence="2 3">
    <name type="scientific">Yaniella flava</name>
    <dbReference type="NCBI Taxonomy" id="287930"/>
    <lineage>
        <taxon>Bacteria</taxon>
        <taxon>Bacillati</taxon>
        <taxon>Actinomycetota</taxon>
        <taxon>Actinomycetes</taxon>
        <taxon>Micrococcales</taxon>
        <taxon>Micrococcaceae</taxon>
        <taxon>Yaniella</taxon>
    </lineage>
</organism>
<evidence type="ECO:0000313" key="2">
    <source>
        <dbReference type="EMBL" id="GAA2044529.1"/>
    </source>
</evidence>
<accession>A0ABP5GEW2</accession>
<dbReference type="InterPro" id="IPR002611">
    <property type="entry name" value="IstB_ATP-bd"/>
</dbReference>
<reference evidence="3" key="1">
    <citation type="journal article" date="2019" name="Int. J. Syst. Evol. Microbiol.">
        <title>The Global Catalogue of Microorganisms (GCM) 10K type strain sequencing project: providing services to taxonomists for standard genome sequencing and annotation.</title>
        <authorList>
            <consortium name="The Broad Institute Genomics Platform"/>
            <consortium name="The Broad Institute Genome Sequencing Center for Infectious Disease"/>
            <person name="Wu L."/>
            <person name="Ma J."/>
        </authorList>
    </citation>
    <scope>NUCLEOTIDE SEQUENCE [LARGE SCALE GENOMIC DNA]</scope>
    <source>
        <strain evidence="3">JCM 13595</strain>
    </source>
</reference>
<dbReference type="EMBL" id="BAAAMN010000055">
    <property type="protein sequence ID" value="GAA2044529.1"/>
    <property type="molecule type" value="Genomic_DNA"/>
</dbReference>
<feature type="domain" description="IstB-like ATP-binding" evidence="1">
    <location>
        <begin position="29"/>
        <end position="170"/>
    </location>
</feature>
<protein>
    <recommendedName>
        <fullName evidence="1">IstB-like ATP-binding domain-containing protein</fullName>
    </recommendedName>
</protein>
<keyword evidence="3" id="KW-1185">Reference proteome</keyword>
<dbReference type="Gene3D" id="3.40.50.300">
    <property type="entry name" value="P-loop containing nucleotide triphosphate hydrolases"/>
    <property type="match status" value="1"/>
</dbReference>
<evidence type="ECO:0000313" key="3">
    <source>
        <dbReference type="Proteomes" id="UP001501461"/>
    </source>
</evidence>
<sequence>MFTEEHVQLLTSFRVRTFGLKIQEMLDDPDYDEVSFEDKIVEAIEAEHLARTNRKIEKYLKAAGFKNPDASVEDIHYHPDRALSRERINRLAKLTWIDDPLNVVIIAATGAGKSYLAQALGAHACRNLHSVAYWRLSELATQLELLATDPEKRHRLITSAINTGVLILDD</sequence>
<evidence type="ECO:0000259" key="1">
    <source>
        <dbReference type="Pfam" id="PF01695"/>
    </source>
</evidence>
<name>A0ABP5GEW2_9MICC</name>
<dbReference type="RefSeq" id="WP_343959607.1">
    <property type="nucleotide sequence ID" value="NZ_BAAAMN010000055.1"/>
</dbReference>
<dbReference type="Proteomes" id="UP001501461">
    <property type="component" value="Unassembled WGS sequence"/>
</dbReference>